<dbReference type="Gene3D" id="3.30.450.20">
    <property type="entry name" value="PAS domain"/>
    <property type="match status" value="1"/>
</dbReference>
<sequence length="529" mass="59925">MNEETVIWENKQQSKQLGNDSIRPLIFNKYYSEVELKAQLSNYILELDVISSFIETLLSSMKGERFLIVATDHKGYILAFKGDTTSITKVKQLGIIEGIQFNEEVGENSISLSIQHKQPIQMIGKDHSHTYLEGFACYTAPFYSDGSEQILGTITLVTELVSAHPHFLSLLSAVAGSIQREIQLRRQNSQQFLLNRALLETNYYGIVVTDDVGDVLEINENCLNILQLDSRDRERIVHSSVFTLVHIGTYFHRCINERMAYLGIEITIEEQSSYRYYMLDVVPFYDCSQKLIQVVGSMHDITEMKKTDEILRNKEKLIFAGEVAVSIAHEIRNPLTTVKGLLQISGKNSKLLHYDLIMSELERMNLIISDFLILGKPQVVQFKNDYCNTILQEVLSIFGIQAGMKDVVITCEVIEEVEIKCDRNQIKQVFLNILSNGQEALPCGGEITITLDVTKSYQRIRFSDNGEGMTEEVMRKAGEPFHTTKPNGNGLGIMIVKKILTSHNGYMEITSDIGVGTTVDIYLPHHVKF</sequence>
<dbReference type="SUPFAM" id="SSF55785">
    <property type="entry name" value="PYP-like sensor domain (PAS domain)"/>
    <property type="match status" value="1"/>
</dbReference>
<dbReference type="Gene3D" id="3.30.565.10">
    <property type="entry name" value="Histidine kinase-like ATPase, C-terminal domain"/>
    <property type="match status" value="1"/>
</dbReference>
<dbReference type="GO" id="GO:0005524">
    <property type="term" value="F:ATP binding"/>
    <property type="evidence" value="ECO:0007669"/>
    <property type="project" value="UniProtKB-KW"/>
</dbReference>
<dbReference type="InterPro" id="IPR013767">
    <property type="entry name" value="PAS_fold"/>
</dbReference>
<accession>A0A167EGF6</accession>
<dbReference type="STRING" id="1763538.LPB68_10475"/>
<dbReference type="PROSITE" id="PS50113">
    <property type="entry name" value="PAC"/>
    <property type="match status" value="1"/>
</dbReference>
<evidence type="ECO:0000256" key="5">
    <source>
        <dbReference type="ARBA" id="ARBA00022741"/>
    </source>
</evidence>
<feature type="domain" description="PAC" evidence="10">
    <location>
        <begin position="262"/>
        <end position="313"/>
    </location>
</feature>
<evidence type="ECO:0000259" key="10">
    <source>
        <dbReference type="PROSITE" id="PS50113"/>
    </source>
</evidence>
<dbReference type="PANTHER" id="PTHR43065:SF34">
    <property type="entry name" value="SPORULATION KINASE A"/>
    <property type="match status" value="1"/>
</dbReference>
<protein>
    <recommendedName>
        <fullName evidence="2">histidine kinase</fullName>
        <ecNumber evidence="2">2.7.13.3</ecNumber>
    </recommendedName>
</protein>
<dbReference type="InterPro" id="IPR003594">
    <property type="entry name" value="HATPase_dom"/>
</dbReference>
<proteinExistence type="predicted"/>
<keyword evidence="3" id="KW-0597">Phosphoprotein</keyword>
<reference evidence="11 12" key="1">
    <citation type="submission" date="2016-02" db="EMBL/GenBank/DDBJ databases">
        <title>Paenibacillus sp. LPB0068, isolated from Crassostrea gigas.</title>
        <authorList>
            <person name="Shin S.-K."/>
            <person name="Yi H."/>
        </authorList>
    </citation>
    <scope>NUCLEOTIDE SEQUENCE [LARGE SCALE GENOMIC DNA]</scope>
    <source>
        <strain evidence="11 12">LPB0068</strain>
    </source>
</reference>
<evidence type="ECO:0000256" key="8">
    <source>
        <dbReference type="ARBA" id="ARBA00023012"/>
    </source>
</evidence>
<dbReference type="Gene3D" id="3.30.450.40">
    <property type="match status" value="1"/>
</dbReference>
<dbReference type="CDD" id="cd00082">
    <property type="entry name" value="HisKA"/>
    <property type="match status" value="1"/>
</dbReference>
<dbReference type="CDD" id="cd00130">
    <property type="entry name" value="PAS"/>
    <property type="match status" value="1"/>
</dbReference>
<dbReference type="EMBL" id="LSFN01000008">
    <property type="protein sequence ID" value="OAB75527.1"/>
    <property type="molecule type" value="Genomic_DNA"/>
</dbReference>
<dbReference type="InterPro" id="IPR000014">
    <property type="entry name" value="PAS"/>
</dbReference>
<dbReference type="Pfam" id="PF00989">
    <property type="entry name" value="PAS"/>
    <property type="match status" value="1"/>
</dbReference>
<evidence type="ECO:0000256" key="3">
    <source>
        <dbReference type="ARBA" id="ARBA00022553"/>
    </source>
</evidence>
<evidence type="ECO:0000256" key="1">
    <source>
        <dbReference type="ARBA" id="ARBA00000085"/>
    </source>
</evidence>
<dbReference type="GO" id="GO:0006355">
    <property type="term" value="P:regulation of DNA-templated transcription"/>
    <property type="evidence" value="ECO:0007669"/>
    <property type="project" value="InterPro"/>
</dbReference>
<gene>
    <name evidence="11" type="ORF">PNBC_08520</name>
</gene>
<dbReference type="PROSITE" id="PS50109">
    <property type="entry name" value="HIS_KIN"/>
    <property type="match status" value="1"/>
</dbReference>
<keyword evidence="5" id="KW-0547">Nucleotide-binding</keyword>
<evidence type="ECO:0000259" key="9">
    <source>
        <dbReference type="PROSITE" id="PS50109"/>
    </source>
</evidence>
<dbReference type="InterPro" id="IPR029016">
    <property type="entry name" value="GAF-like_dom_sf"/>
</dbReference>
<dbReference type="InterPro" id="IPR005467">
    <property type="entry name" value="His_kinase_dom"/>
</dbReference>
<dbReference type="RefSeq" id="WP_068657139.1">
    <property type="nucleotide sequence ID" value="NZ_CP017770.1"/>
</dbReference>
<keyword evidence="6" id="KW-0418">Kinase</keyword>
<evidence type="ECO:0000313" key="11">
    <source>
        <dbReference type="EMBL" id="OAB75527.1"/>
    </source>
</evidence>
<dbReference type="InterPro" id="IPR035965">
    <property type="entry name" value="PAS-like_dom_sf"/>
</dbReference>
<dbReference type="PANTHER" id="PTHR43065">
    <property type="entry name" value="SENSOR HISTIDINE KINASE"/>
    <property type="match status" value="1"/>
</dbReference>
<dbReference type="SMART" id="SM00387">
    <property type="entry name" value="HATPase_c"/>
    <property type="match status" value="1"/>
</dbReference>
<comment type="caution">
    <text evidence="11">The sequence shown here is derived from an EMBL/GenBank/DDBJ whole genome shotgun (WGS) entry which is preliminary data.</text>
</comment>
<dbReference type="InterPro" id="IPR036890">
    <property type="entry name" value="HATPase_C_sf"/>
</dbReference>
<dbReference type="KEGG" id="pcx:LPB68_10475"/>
<keyword evidence="7" id="KW-0067">ATP-binding</keyword>
<dbReference type="Gene3D" id="1.10.287.130">
    <property type="match status" value="1"/>
</dbReference>
<dbReference type="Pfam" id="PF00512">
    <property type="entry name" value="HisKA"/>
    <property type="match status" value="1"/>
</dbReference>
<dbReference type="AlphaFoldDB" id="A0A167EGF6"/>
<dbReference type="Proteomes" id="UP000077134">
    <property type="component" value="Unassembled WGS sequence"/>
</dbReference>
<keyword evidence="4" id="KW-0808">Transferase</keyword>
<dbReference type="Pfam" id="PF02518">
    <property type="entry name" value="HATPase_c"/>
    <property type="match status" value="1"/>
</dbReference>
<name>A0A167EGF6_9BACL</name>
<feature type="domain" description="Histidine kinase" evidence="9">
    <location>
        <begin position="326"/>
        <end position="527"/>
    </location>
</feature>
<dbReference type="SMART" id="SM00388">
    <property type="entry name" value="HisKA"/>
    <property type="match status" value="1"/>
</dbReference>
<evidence type="ECO:0000256" key="6">
    <source>
        <dbReference type="ARBA" id="ARBA00022777"/>
    </source>
</evidence>
<dbReference type="GO" id="GO:0000155">
    <property type="term" value="F:phosphorelay sensor kinase activity"/>
    <property type="evidence" value="ECO:0007669"/>
    <property type="project" value="InterPro"/>
</dbReference>
<dbReference type="InterPro" id="IPR003661">
    <property type="entry name" value="HisK_dim/P_dom"/>
</dbReference>
<comment type="catalytic activity">
    <reaction evidence="1">
        <text>ATP + protein L-histidine = ADP + protein N-phospho-L-histidine.</text>
        <dbReference type="EC" id="2.7.13.3"/>
    </reaction>
</comment>
<evidence type="ECO:0000256" key="2">
    <source>
        <dbReference type="ARBA" id="ARBA00012438"/>
    </source>
</evidence>
<dbReference type="OrthoDB" id="9784397at2"/>
<dbReference type="InterPro" id="IPR036097">
    <property type="entry name" value="HisK_dim/P_sf"/>
</dbReference>
<dbReference type="EC" id="2.7.13.3" evidence="2"/>
<evidence type="ECO:0000256" key="4">
    <source>
        <dbReference type="ARBA" id="ARBA00022679"/>
    </source>
</evidence>
<keyword evidence="8" id="KW-0902">Two-component regulatory system</keyword>
<keyword evidence="12" id="KW-1185">Reference proteome</keyword>
<evidence type="ECO:0000313" key="12">
    <source>
        <dbReference type="Proteomes" id="UP000077134"/>
    </source>
</evidence>
<organism evidence="11 12">
    <name type="scientific">Paenibacillus crassostreae</name>
    <dbReference type="NCBI Taxonomy" id="1763538"/>
    <lineage>
        <taxon>Bacteria</taxon>
        <taxon>Bacillati</taxon>
        <taxon>Bacillota</taxon>
        <taxon>Bacilli</taxon>
        <taxon>Bacillales</taxon>
        <taxon>Paenibacillaceae</taxon>
        <taxon>Paenibacillus</taxon>
    </lineage>
</organism>
<dbReference type="PRINTS" id="PR00344">
    <property type="entry name" value="BCTRLSENSOR"/>
</dbReference>
<dbReference type="SUPFAM" id="SSF47384">
    <property type="entry name" value="Homodimeric domain of signal transducing histidine kinase"/>
    <property type="match status" value="1"/>
</dbReference>
<dbReference type="SUPFAM" id="SSF55874">
    <property type="entry name" value="ATPase domain of HSP90 chaperone/DNA topoisomerase II/histidine kinase"/>
    <property type="match status" value="1"/>
</dbReference>
<evidence type="ECO:0000256" key="7">
    <source>
        <dbReference type="ARBA" id="ARBA00022840"/>
    </source>
</evidence>
<dbReference type="InterPro" id="IPR004358">
    <property type="entry name" value="Sig_transdc_His_kin-like_C"/>
</dbReference>
<dbReference type="InterPro" id="IPR000700">
    <property type="entry name" value="PAS-assoc_C"/>
</dbReference>